<evidence type="ECO:0000256" key="1">
    <source>
        <dbReference type="ARBA" id="ARBA00004496"/>
    </source>
</evidence>
<dbReference type="CDD" id="cd16536">
    <property type="entry name" value="RING-HC_RNF10"/>
    <property type="match status" value="1"/>
</dbReference>
<evidence type="ECO:0000256" key="6">
    <source>
        <dbReference type="PROSITE-ProRule" id="PRU00175"/>
    </source>
</evidence>
<dbReference type="InterPro" id="IPR013083">
    <property type="entry name" value="Znf_RING/FYVE/PHD"/>
</dbReference>
<sequence>MRNRDRPHPPRPNELVDDPYSWLNFSLPSHPTSFTPRSATTKQKRAGRRTKAISDRARFVNTSFKFILKPTEALSFNVHLVDPDRSLHWPNVLQIIVPTFSALSVAQGFVSTLQFSGFSDIYDDFNDSEWRWKEAQSHESRRRLEEEKQGRKCPICLDKPLAGRMSECGHIFCFPCILHYIQLSDIPHVTACPICGGLIQIDSLKSVKYLGAEAMLKASDGETERLNLVEPSLSGRVLGEGSFDHQLQGTTSLAGHPQESVNSRQSSPIERLIKKPTIHMRLVQRSSKSTLALPSSSTYPSVAFSMQSVPWHFLPDVLTYSRYMLATPEYMTEELKREIKDLEVEQRSTYNDDLNVVFIEDAIKRIQQQINRVQMELDTSHIRKLEKEGIEAWKTALASNKSSISNAKDGQHTSEALSKQDVDSQRNVTSHSSSHTVSAPSQEHTNIIVDKCVPPSMTFSSHEKSKTAALNHTKVTPASHYYFYQSALGTNVFLHPLDNRILLAHFKDYKYFSPEMTFSVLNYSYQTVSDDLRKRCKYLNHLPIGVEIIFIETDSYLLLTPEVFQNLEQSVKNRIKQRKNKLEIEEKKIAQEQLAERLLHNSKLAPKTTVHEEVAQNSALPPIRTPERTNQIIASSDPFPSDHTAPLEHHTNTFANALSVKYKVQEKDITRNTDIDAAWSEFESLTINNKARYGSPQAAESKETSSLVGGSEKKQKGKKLKLVLGGSGGRQA</sequence>
<evidence type="ECO:0000313" key="10">
    <source>
        <dbReference type="EMBL" id="WVN88697.1"/>
    </source>
</evidence>
<feature type="region of interest" description="Disordered" evidence="8">
    <location>
        <begin position="403"/>
        <end position="442"/>
    </location>
</feature>
<keyword evidence="2" id="KW-0963">Cytoplasm</keyword>
<dbReference type="KEGG" id="cdep:91088120"/>
<reference evidence="10" key="3">
    <citation type="submission" date="2024-01" db="EMBL/GenBank/DDBJ databases">
        <authorList>
            <person name="Coelho M.A."/>
            <person name="David-Palma M."/>
            <person name="Shea T."/>
            <person name="Sun S."/>
            <person name="Cuomo C.A."/>
            <person name="Heitman J."/>
        </authorList>
    </citation>
    <scope>NUCLEOTIDE SEQUENCE</scope>
    <source>
        <strain evidence="10">CBS 7841</strain>
    </source>
</reference>
<feature type="compositionally biased region" description="Polar residues" evidence="8">
    <location>
        <begin position="403"/>
        <end position="417"/>
    </location>
</feature>
<dbReference type="Pfam" id="PF00097">
    <property type="entry name" value="zf-C3HC4"/>
    <property type="match status" value="1"/>
</dbReference>
<evidence type="ECO:0000256" key="8">
    <source>
        <dbReference type="SAM" id="MobiDB-lite"/>
    </source>
</evidence>
<dbReference type="PANTHER" id="PTHR12983">
    <property type="entry name" value="RING FINGER 10 FAMILY MEMBER"/>
    <property type="match status" value="1"/>
</dbReference>
<keyword evidence="7" id="KW-0175">Coiled coil</keyword>
<dbReference type="SMART" id="SM00184">
    <property type="entry name" value="RING"/>
    <property type="match status" value="1"/>
</dbReference>
<evidence type="ECO:0000256" key="7">
    <source>
        <dbReference type="SAM" id="Coils"/>
    </source>
</evidence>
<evidence type="ECO:0000256" key="5">
    <source>
        <dbReference type="ARBA" id="ARBA00022833"/>
    </source>
</evidence>
<accession>A0AAJ8M2H4</accession>
<evidence type="ECO:0000256" key="2">
    <source>
        <dbReference type="ARBA" id="ARBA00022490"/>
    </source>
</evidence>
<dbReference type="GO" id="GO:0008270">
    <property type="term" value="F:zinc ion binding"/>
    <property type="evidence" value="ECO:0007669"/>
    <property type="project" value="UniProtKB-KW"/>
</dbReference>
<dbReference type="InterPro" id="IPR017907">
    <property type="entry name" value="Znf_RING_CS"/>
</dbReference>
<dbReference type="GO" id="GO:0000976">
    <property type="term" value="F:transcription cis-regulatory region binding"/>
    <property type="evidence" value="ECO:0007669"/>
    <property type="project" value="TreeGrafter"/>
</dbReference>
<evidence type="ECO:0000256" key="4">
    <source>
        <dbReference type="ARBA" id="ARBA00022771"/>
    </source>
</evidence>
<dbReference type="Proteomes" id="UP000094043">
    <property type="component" value="Chromosome 4"/>
</dbReference>
<dbReference type="RefSeq" id="XP_066069397.1">
    <property type="nucleotide sequence ID" value="XM_066213300.1"/>
</dbReference>
<dbReference type="GeneID" id="91088120"/>
<dbReference type="InterPro" id="IPR039739">
    <property type="entry name" value="MAG2/RNF10"/>
</dbReference>
<gene>
    <name evidence="10" type="ORF">L203_103910</name>
</gene>
<feature type="coiled-coil region" evidence="7">
    <location>
        <begin position="568"/>
        <end position="595"/>
    </location>
</feature>
<dbReference type="InterPro" id="IPR018957">
    <property type="entry name" value="Znf_C3HC4_RING-type"/>
</dbReference>
<evidence type="ECO:0000256" key="3">
    <source>
        <dbReference type="ARBA" id="ARBA00022723"/>
    </source>
</evidence>
<dbReference type="InterPro" id="IPR001841">
    <property type="entry name" value="Znf_RING"/>
</dbReference>
<protein>
    <recommendedName>
        <fullName evidence="9">RING-type domain-containing protein</fullName>
    </recommendedName>
</protein>
<feature type="region of interest" description="Disordered" evidence="8">
    <location>
        <begin position="609"/>
        <end position="628"/>
    </location>
</feature>
<feature type="domain" description="RING-type" evidence="9">
    <location>
        <begin position="153"/>
        <end position="195"/>
    </location>
</feature>
<dbReference type="SUPFAM" id="SSF57850">
    <property type="entry name" value="RING/U-box"/>
    <property type="match status" value="1"/>
</dbReference>
<keyword evidence="3" id="KW-0479">Metal-binding</keyword>
<dbReference type="AlphaFoldDB" id="A0AAJ8M2H4"/>
<dbReference type="PANTHER" id="PTHR12983:SF9">
    <property type="entry name" value="E3 UBIQUITIN-PROTEIN LIGASE RNF10"/>
    <property type="match status" value="1"/>
</dbReference>
<evidence type="ECO:0000313" key="11">
    <source>
        <dbReference type="Proteomes" id="UP000094043"/>
    </source>
</evidence>
<dbReference type="Gene3D" id="3.30.40.10">
    <property type="entry name" value="Zinc/RING finger domain, C3HC4 (zinc finger)"/>
    <property type="match status" value="1"/>
</dbReference>
<dbReference type="EMBL" id="CP143787">
    <property type="protein sequence ID" value="WVN88697.1"/>
    <property type="molecule type" value="Genomic_DNA"/>
</dbReference>
<evidence type="ECO:0000259" key="9">
    <source>
        <dbReference type="PROSITE" id="PS50089"/>
    </source>
</evidence>
<organism evidence="10 11">
    <name type="scientific">Cryptococcus depauperatus CBS 7841</name>
    <dbReference type="NCBI Taxonomy" id="1295531"/>
    <lineage>
        <taxon>Eukaryota</taxon>
        <taxon>Fungi</taxon>
        <taxon>Dikarya</taxon>
        <taxon>Basidiomycota</taxon>
        <taxon>Agaricomycotina</taxon>
        <taxon>Tremellomycetes</taxon>
        <taxon>Tremellales</taxon>
        <taxon>Cryptococcaceae</taxon>
        <taxon>Cryptococcus</taxon>
    </lineage>
</organism>
<feature type="compositionally biased region" description="Low complexity" evidence="8">
    <location>
        <begin position="428"/>
        <end position="438"/>
    </location>
</feature>
<proteinExistence type="predicted"/>
<dbReference type="GO" id="GO:0005737">
    <property type="term" value="C:cytoplasm"/>
    <property type="evidence" value="ECO:0007669"/>
    <property type="project" value="UniProtKB-SubCell"/>
</dbReference>
<reference evidence="10" key="1">
    <citation type="submission" date="2016-06" db="EMBL/GenBank/DDBJ databases">
        <authorList>
            <person name="Cuomo C."/>
            <person name="Litvintseva A."/>
            <person name="Heitman J."/>
            <person name="Chen Y."/>
            <person name="Sun S."/>
            <person name="Springer D."/>
            <person name="Dromer F."/>
            <person name="Young S."/>
            <person name="Zeng Q."/>
            <person name="Chapman S."/>
            <person name="Gujja S."/>
            <person name="Saif S."/>
            <person name="Birren B."/>
        </authorList>
    </citation>
    <scope>NUCLEOTIDE SEQUENCE</scope>
    <source>
        <strain evidence="10">CBS 7841</strain>
    </source>
</reference>
<feature type="coiled-coil region" evidence="7">
    <location>
        <begin position="332"/>
        <end position="376"/>
    </location>
</feature>
<keyword evidence="5" id="KW-0862">Zinc</keyword>
<dbReference type="PROSITE" id="PS50089">
    <property type="entry name" value="ZF_RING_2"/>
    <property type="match status" value="1"/>
</dbReference>
<name>A0AAJ8M2H4_9TREE</name>
<comment type="subcellular location">
    <subcellularLocation>
        <location evidence="1">Cytoplasm</location>
    </subcellularLocation>
</comment>
<keyword evidence="11" id="KW-1185">Reference proteome</keyword>
<feature type="region of interest" description="Disordered" evidence="8">
    <location>
        <begin position="691"/>
        <end position="732"/>
    </location>
</feature>
<keyword evidence="4 6" id="KW-0863">Zinc-finger</keyword>
<reference evidence="10" key="2">
    <citation type="journal article" date="2022" name="Elife">
        <title>Obligate sexual reproduction of a homothallic fungus closely related to the Cryptococcus pathogenic species complex.</title>
        <authorList>
            <person name="Passer A.R."/>
            <person name="Clancey S.A."/>
            <person name="Shea T."/>
            <person name="David-Palma M."/>
            <person name="Averette A.F."/>
            <person name="Boekhout T."/>
            <person name="Porcel B.M."/>
            <person name="Nowrousian M."/>
            <person name="Cuomo C.A."/>
            <person name="Sun S."/>
            <person name="Heitman J."/>
            <person name="Coelho M.A."/>
        </authorList>
    </citation>
    <scope>NUCLEOTIDE SEQUENCE</scope>
    <source>
        <strain evidence="10">CBS 7841</strain>
    </source>
</reference>
<dbReference type="GO" id="GO:0045944">
    <property type="term" value="P:positive regulation of transcription by RNA polymerase II"/>
    <property type="evidence" value="ECO:0007669"/>
    <property type="project" value="TreeGrafter"/>
</dbReference>
<dbReference type="PROSITE" id="PS00518">
    <property type="entry name" value="ZF_RING_1"/>
    <property type="match status" value="1"/>
</dbReference>